<organism evidence="3 4">
    <name type="scientific">Parasitella parasitica</name>
    <dbReference type="NCBI Taxonomy" id="35722"/>
    <lineage>
        <taxon>Eukaryota</taxon>
        <taxon>Fungi</taxon>
        <taxon>Fungi incertae sedis</taxon>
        <taxon>Mucoromycota</taxon>
        <taxon>Mucoromycotina</taxon>
        <taxon>Mucoromycetes</taxon>
        <taxon>Mucorales</taxon>
        <taxon>Mucorineae</taxon>
        <taxon>Mucoraceae</taxon>
        <taxon>Parasitella</taxon>
    </lineage>
</organism>
<proteinExistence type="predicted"/>
<sequence length="331" mass="36826">MGVKILFLYLLRLTILLLSLITLGCHVAQLILLNQISGTGEWWPGFTPYILYYVGPIVSILSATVLLVVGCVSSKSLWSDRITGCINVLLFIAIIVYNSLTSGTIPWTGSVANSNMSTMKGYVTYCSNYSDSLMSSRCWLTNGTWLGMIIVGFLWFLLALYAFILRTADVYSEDYDTYDFKDDVPMVKSATDVTALGSNAGVPEVPKHGSMMNPYIIPHHGYVNQSQETHYYPTQGAHGYDYNNSGSDVYRNTTSIENQNYYTASPLQQQQQQTPDSAFIRPRRLSKTYIEEADEDGSDQAFQSNAATTQATGSSVQQSPHSYESHHHSQK</sequence>
<protein>
    <recommendedName>
        <fullName evidence="5">MARVEL domain-containing protein</fullName>
    </recommendedName>
</protein>
<evidence type="ECO:0000256" key="2">
    <source>
        <dbReference type="SAM" id="Phobius"/>
    </source>
</evidence>
<feature type="transmembrane region" description="Helical" evidence="2">
    <location>
        <begin position="50"/>
        <end position="70"/>
    </location>
</feature>
<dbReference type="OrthoDB" id="2262177at2759"/>
<dbReference type="PROSITE" id="PS51257">
    <property type="entry name" value="PROKAR_LIPOPROTEIN"/>
    <property type="match status" value="1"/>
</dbReference>
<evidence type="ECO:0008006" key="5">
    <source>
        <dbReference type="Google" id="ProtNLM"/>
    </source>
</evidence>
<feature type="transmembrane region" description="Helical" evidence="2">
    <location>
        <begin position="7"/>
        <end position="30"/>
    </location>
</feature>
<name>A0A0B7MZQ1_9FUNG</name>
<feature type="transmembrane region" description="Helical" evidence="2">
    <location>
        <begin position="143"/>
        <end position="164"/>
    </location>
</feature>
<reference evidence="3 4" key="1">
    <citation type="submission" date="2014-09" db="EMBL/GenBank/DDBJ databases">
        <authorList>
            <person name="Ellenberger Sabrina"/>
        </authorList>
    </citation>
    <scope>NUCLEOTIDE SEQUENCE [LARGE SCALE GENOMIC DNA]</scope>
    <source>
        <strain evidence="3 4">CBS 412.66</strain>
    </source>
</reference>
<keyword evidence="2" id="KW-1133">Transmembrane helix</keyword>
<dbReference type="AlphaFoldDB" id="A0A0B7MZQ1"/>
<keyword evidence="4" id="KW-1185">Reference proteome</keyword>
<keyword evidence="2" id="KW-0472">Membrane</keyword>
<feature type="transmembrane region" description="Helical" evidence="2">
    <location>
        <begin position="82"/>
        <end position="100"/>
    </location>
</feature>
<keyword evidence="2" id="KW-0812">Transmembrane</keyword>
<evidence type="ECO:0000256" key="1">
    <source>
        <dbReference type="SAM" id="MobiDB-lite"/>
    </source>
</evidence>
<accession>A0A0B7MZQ1</accession>
<feature type="region of interest" description="Disordered" evidence="1">
    <location>
        <begin position="291"/>
        <end position="331"/>
    </location>
</feature>
<gene>
    <name evidence="3" type="primary">PARPA_01923.1 scaffold 1908</name>
</gene>
<dbReference type="EMBL" id="LN719792">
    <property type="protein sequence ID" value="CEP08583.1"/>
    <property type="molecule type" value="Genomic_DNA"/>
</dbReference>
<dbReference type="Proteomes" id="UP000054107">
    <property type="component" value="Unassembled WGS sequence"/>
</dbReference>
<evidence type="ECO:0000313" key="4">
    <source>
        <dbReference type="Proteomes" id="UP000054107"/>
    </source>
</evidence>
<evidence type="ECO:0000313" key="3">
    <source>
        <dbReference type="EMBL" id="CEP08583.1"/>
    </source>
</evidence>
<feature type="compositionally biased region" description="Polar residues" evidence="1">
    <location>
        <begin position="300"/>
        <end position="322"/>
    </location>
</feature>